<evidence type="ECO:0000256" key="1">
    <source>
        <dbReference type="SAM" id="Phobius"/>
    </source>
</evidence>
<name>A0AB34GQ03_ESCRO</name>
<dbReference type="EMBL" id="JAIQCJ010002158">
    <property type="protein sequence ID" value="KAJ8780514.1"/>
    <property type="molecule type" value="Genomic_DNA"/>
</dbReference>
<evidence type="ECO:0000313" key="3">
    <source>
        <dbReference type="Proteomes" id="UP001159641"/>
    </source>
</evidence>
<keyword evidence="1" id="KW-0472">Membrane</keyword>
<keyword evidence="1" id="KW-0812">Transmembrane</keyword>
<dbReference type="Proteomes" id="UP001159641">
    <property type="component" value="Unassembled WGS sequence"/>
</dbReference>
<proteinExistence type="predicted"/>
<dbReference type="AlphaFoldDB" id="A0AB34GQ03"/>
<feature type="transmembrane region" description="Helical" evidence="1">
    <location>
        <begin position="57"/>
        <end position="75"/>
    </location>
</feature>
<keyword evidence="1" id="KW-1133">Transmembrane helix</keyword>
<gene>
    <name evidence="2" type="ORF">J1605_011515</name>
</gene>
<organism evidence="2 3">
    <name type="scientific">Eschrichtius robustus</name>
    <name type="common">California gray whale</name>
    <name type="synonym">Eschrichtius gibbosus</name>
    <dbReference type="NCBI Taxonomy" id="9764"/>
    <lineage>
        <taxon>Eukaryota</taxon>
        <taxon>Metazoa</taxon>
        <taxon>Chordata</taxon>
        <taxon>Craniata</taxon>
        <taxon>Vertebrata</taxon>
        <taxon>Euteleostomi</taxon>
        <taxon>Mammalia</taxon>
        <taxon>Eutheria</taxon>
        <taxon>Laurasiatheria</taxon>
        <taxon>Artiodactyla</taxon>
        <taxon>Whippomorpha</taxon>
        <taxon>Cetacea</taxon>
        <taxon>Mysticeti</taxon>
        <taxon>Eschrichtiidae</taxon>
        <taxon>Eschrichtius</taxon>
    </lineage>
</organism>
<keyword evidence="3" id="KW-1185">Reference proteome</keyword>
<protein>
    <submittedName>
        <fullName evidence="2">Uncharacterized protein</fullName>
    </submittedName>
</protein>
<evidence type="ECO:0000313" key="2">
    <source>
        <dbReference type="EMBL" id="KAJ8780514.1"/>
    </source>
</evidence>
<comment type="caution">
    <text evidence="2">The sequence shown here is derived from an EMBL/GenBank/DDBJ whole genome shotgun (WGS) entry which is preliminary data.</text>
</comment>
<sequence length="80" mass="8537">MCRGLGPEAAQCLVRSKGSANTAVGAWTDQRLSSVLGGGCLISVPRPCSYCGLCSLWQFRVLFASLAALFWYTYLASLGE</sequence>
<accession>A0AB34GQ03</accession>
<reference evidence="2 3" key="1">
    <citation type="submission" date="2022-11" db="EMBL/GenBank/DDBJ databases">
        <title>Whole genome sequence of Eschrichtius robustus ER-17-0199.</title>
        <authorList>
            <person name="Bruniche-Olsen A."/>
            <person name="Black A.N."/>
            <person name="Fields C.J."/>
            <person name="Walden K."/>
            <person name="Dewoody J.A."/>
        </authorList>
    </citation>
    <scope>NUCLEOTIDE SEQUENCE [LARGE SCALE GENOMIC DNA]</scope>
    <source>
        <strain evidence="2">ER-17-0199</strain>
        <tissue evidence="2">Blubber</tissue>
    </source>
</reference>